<protein>
    <submittedName>
        <fullName evidence="2">Uncharacterized protein</fullName>
    </submittedName>
</protein>
<dbReference type="EMBL" id="UINC01109074">
    <property type="protein sequence ID" value="SVC75641.1"/>
    <property type="molecule type" value="Genomic_DNA"/>
</dbReference>
<reference evidence="2" key="1">
    <citation type="submission" date="2018-05" db="EMBL/GenBank/DDBJ databases">
        <authorList>
            <person name="Lanie J.A."/>
            <person name="Ng W.-L."/>
            <person name="Kazmierczak K.M."/>
            <person name="Andrzejewski T.M."/>
            <person name="Davidsen T.M."/>
            <person name="Wayne K.J."/>
            <person name="Tettelin H."/>
            <person name="Glass J.I."/>
            <person name="Rusch D."/>
            <person name="Podicherti R."/>
            <person name="Tsui H.-C.T."/>
            <person name="Winkler M.E."/>
        </authorList>
    </citation>
    <scope>NUCLEOTIDE SEQUENCE</scope>
</reference>
<proteinExistence type="predicted"/>
<sequence length="340" mass="37555">VIYKAGDLLESREIGAKAALLLATSPFHVFFSIEARSYSLAILFCSLATLAGVAISTRPKPSYKIWIVWIISTTAAFYTHYYAGIYCAVMALSIAPLIPKKNIYRFLWILPFGLFLIWTPFFINTITLQSKLHWTYGTASIGDSIGGMFSGLIDILTGPRQSAPSSIRLFATILLLISFFGLVVKNTIGQYTEKRLMWVIVSFILLIYAVDIITNHHTILIPRYISFCQPALLLLLAIYFSRLKTTGNILLLLLTIVSIQGSLLTISGERAPKQMLRDAAVFINEKYSPGDQILVTPNGPTLLGLSLYLNPNALIAGVSEENVGSEIMANLKAGHNTWLV</sequence>
<gene>
    <name evidence="2" type="ORF">METZ01_LOCUS328495</name>
</gene>
<keyword evidence="1" id="KW-0812">Transmembrane</keyword>
<feature type="non-terminal residue" evidence="2">
    <location>
        <position position="340"/>
    </location>
</feature>
<keyword evidence="1" id="KW-1133">Transmembrane helix</keyword>
<feature type="transmembrane region" description="Helical" evidence="1">
    <location>
        <begin position="106"/>
        <end position="128"/>
    </location>
</feature>
<feature type="transmembrane region" description="Helical" evidence="1">
    <location>
        <begin position="167"/>
        <end position="184"/>
    </location>
</feature>
<feature type="transmembrane region" description="Helical" evidence="1">
    <location>
        <begin position="38"/>
        <end position="55"/>
    </location>
</feature>
<evidence type="ECO:0000313" key="2">
    <source>
        <dbReference type="EMBL" id="SVC75641.1"/>
    </source>
</evidence>
<dbReference type="AlphaFoldDB" id="A0A382PUK4"/>
<name>A0A382PUK4_9ZZZZ</name>
<feature type="non-terminal residue" evidence="2">
    <location>
        <position position="1"/>
    </location>
</feature>
<feature type="transmembrane region" description="Helical" evidence="1">
    <location>
        <begin position="67"/>
        <end position="94"/>
    </location>
</feature>
<feature type="transmembrane region" description="Helical" evidence="1">
    <location>
        <begin position="221"/>
        <end position="241"/>
    </location>
</feature>
<keyword evidence="1" id="KW-0472">Membrane</keyword>
<feature type="transmembrane region" description="Helical" evidence="1">
    <location>
        <begin position="247"/>
        <end position="267"/>
    </location>
</feature>
<accession>A0A382PUK4</accession>
<organism evidence="2">
    <name type="scientific">marine metagenome</name>
    <dbReference type="NCBI Taxonomy" id="408172"/>
    <lineage>
        <taxon>unclassified sequences</taxon>
        <taxon>metagenomes</taxon>
        <taxon>ecological metagenomes</taxon>
    </lineage>
</organism>
<feature type="transmembrane region" description="Helical" evidence="1">
    <location>
        <begin position="196"/>
        <end position="214"/>
    </location>
</feature>
<evidence type="ECO:0000256" key="1">
    <source>
        <dbReference type="SAM" id="Phobius"/>
    </source>
</evidence>